<reference evidence="1" key="1">
    <citation type="journal article" date="2020" name="Nature">
        <title>Giant virus diversity and host interactions through global metagenomics.</title>
        <authorList>
            <person name="Schulz F."/>
            <person name="Roux S."/>
            <person name="Paez-Espino D."/>
            <person name="Jungbluth S."/>
            <person name="Walsh D.A."/>
            <person name="Denef V.J."/>
            <person name="McMahon K.D."/>
            <person name="Konstantinidis K.T."/>
            <person name="Eloe-Fadrosh E.A."/>
            <person name="Kyrpides N.C."/>
            <person name="Woyke T."/>
        </authorList>
    </citation>
    <scope>NUCLEOTIDE SEQUENCE</scope>
    <source>
        <strain evidence="1">GVMAG-S-1102113-118</strain>
    </source>
</reference>
<dbReference type="AlphaFoldDB" id="A0A6C0KA62"/>
<sequence length="369" mass="42755">MKVAIVIGPRHNKWVETYNDTIGLHPVRRPWLEAVPPTLRVNEDGVFRRTGAFVRIDIAMAYALKFIADKQKNYSLDIVAASKVSTKLFTKYDFIFYHWVDLLIVPSIRKFALAGKPMAKLKNIYDKCEGKVFPPIGYADLIYDKCDYYSFLAAKGLPVGSTMCVTRAEFETSAARATTKVWKHIQEAAWPQAFAKPVWGTDAIDVGRPGDLATRAKVKAYLTKTFKNPRYPKVVFQKFYSDFEKTVPQIRTYWLGEKYHYSVVEDHTEHYLTTKDTPLIRKAKAIARKTLRTIRPLFEKMPPFLTRIDFGCCLEQGNSNTMFINEIEFNPGMYLYLDPVDTYRRMNFDWKMAEQADKIIRKFKSLNKI</sequence>
<protein>
    <recommendedName>
        <fullName evidence="2">ATP-grasp domain-containing protein</fullName>
    </recommendedName>
</protein>
<name>A0A6C0KA62_9ZZZZ</name>
<proteinExistence type="predicted"/>
<evidence type="ECO:0000313" key="1">
    <source>
        <dbReference type="EMBL" id="QHU14559.1"/>
    </source>
</evidence>
<dbReference type="EMBL" id="MN740843">
    <property type="protein sequence ID" value="QHU14559.1"/>
    <property type="molecule type" value="Genomic_DNA"/>
</dbReference>
<accession>A0A6C0KA62</accession>
<evidence type="ECO:0008006" key="2">
    <source>
        <dbReference type="Google" id="ProtNLM"/>
    </source>
</evidence>
<organism evidence="1">
    <name type="scientific">viral metagenome</name>
    <dbReference type="NCBI Taxonomy" id="1070528"/>
    <lineage>
        <taxon>unclassified sequences</taxon>
        <taxon>metagenomes</taxon>
        <taxon>organismal metagenomes</taxon>
    </lineage>
</organism>